<dbReference type="Pfam" id="PF00578">
    <property type="entry name" value="AhpC-TSA"/>
    <property type="match status" value="1"/>
</dbReference>
<gene>
    <name evidence="2" type="ORF">SAMN05421869_108138</name>
</gene>
<keyword evidence="2" id="KW-0413">Isomerase</keyword>
<dbReference type="InterPro" id="IPR036249">
    <property type="entry name" value="Thioredoxin-like_sf"/>
</dbReference>
<dbReference type="Gene3D" id="3.40.30.10">
    <property type="entry name" value="Glutaredoxin"/>
    <property type="match status" value="1"/>
</dbReference>
<dbReference type="GO" id="GO:0016491">
    <property type="term" value="F:oxidoreductase activity"/>
    <property type="evidence" value="ECO:0007669"/>
    <property type="project" value="InterPro"/>
</dbReference>
<dbReference type="RefSeq" id="WP_090933047.1">
    <property type="nucleotide sequence ID" value="NZ_FNDJ01000008.1"/>
</dbReference>
<accession>A0A1G8Q618</accession>
<reference evidence="2 3" key="1">
    <citation type="submission" date="2016-10" db="EMBL/GenBank/DDBJ databases">
        <authorList>
            <person name="de Groot N.N."/>
        </authorList>
    </citation>
    <scope>NUCLEOTIDE SEQUENCE [LARGE SCALE GENOMIC DNA]</scope>
    <source>
        <strain evidence="2 3">CGMCC 4.6533</strain>
    </source>
</reference>
<organism evidence="2 3">
    <name type="scientific">Nonomuraea jiangxiensis</name>
    <dbReference type="NCBI Taxonomy" id="633440"/>
    <lineage>
        <taxon>Bacteria</taxon>
        <taxon>Bacillati</taxon>
        <taxon>Actinomycetota</taxon>
        <taxon>Actinomycetes</taxon>
        <taxon>Streptosporangiales</taxon>
        <taxon>Streptosporangiaceae</taxon>
        <taxon>Nonomuraea</taxon>
    </lineage>
</organism>
<evidence type="ECO:0000313" key="3">
    <source>
        <dbReference type="Proteomes" id="UP000199202"/>
    </source>
</evidence>
<sequence length="190" mass="19486">MHYLTVATALVAVLAIANLLLALGIIRRLREHTAELAELRGGSGFPGGAGDIALAAGAPAGAFTAESVDGRPVTLDTLGDHPLIGFFSPSCSPCKERLPAFIEYAASRPAGPDAILAVVTGTPETAADLVEQLLPVATVVVEPDQGPVQQAFQVTGFPVFMLVEDGVVRASDYELTSISARDAVVLPAAG</sequence>
<dbReference type="InterPro" id="IPR000866">
    <property type="entry name" value="AhpC/TSA"/>
</dbReference>
<proteinExistence type="predicted"/>
<dbReference type="GO" id="GO:0016853">
    <property type="term" value="F:isomerase activity"/>
    <property type="evidence" value="ECO:0007669"/>
    <property type="project" value="UniProtKB-KW"/>
</dbReference>
<name>A0A1G8Q618_9ACTN</name>
<dbReference type="InterPro" id="IPR013766">
    <property type="entry name" value="Thioredoxin_domain"/>
</dbReference>
<dbReference type="STRING" id="633440.SAMN05421869_108138"/>
<keyword evidence="3" id="KW-1185">Reference proteome</keyword>
<feature type="domain" description="Thioredoxin" evidence="1">
    <location>
        <begin position="54"/>
        <end position="190"/>
    </location>
</feature>
<dbReference type="GO" id="GO:0016209">
    <property type="term" value="F:antioxidant activity"/>
    <property type="evidence" value="ECO:0007669"/>
    <property type="project" value="InterPro"/>
</dbReference>
<dbReference type="OrthoDB" id="128449at2"/>
<dbReference type="PROSITE" id="PS51352">
    <property type="entry name" value="THIOREDOXIN_2"/>
    <property type="match status" value="1"/>
</dbReference>
<dbReference type="SUPFAM" id="SSF52833">
    <property type="entry name" value="Thioredoxin-like"/>
    <property type="match status" value="1"/>
</dbReference>
<dbReference type="CDD" id="cd02966">
    <property type="entry name" value="TlpA_like_family"/>
    <property type="match status" value="1"/>
</dbReference>
<protein>
    <submittedName>
        <fullName evidence="2">Thiol-disulfide isomerase or thioredoxin</fullName>
    </submittedName>
</protein>
<evidence type="ECO:0000259" key="1">
    <source>
        <dbReference type="PROSITE" id="PS51352"/>
    </source>
</evidence>
<evidence type="ECO:0000313" key="2">
    <source>
        <dbReference type="EMBL" id="SDJ00131.1"/>
    </source>
</evidence>
<dbReference type="EMBL" id="FNDJ01000008">
    <property type="protein sequence ID" value="SDJ00131.1"/>
    <property type="molecule type" value="Genomic_DNA"/>
</dbReference>
<dbReference type="AlphaFoldDB" id="A0A1G8Q618"/>
<dbReference type="Proteomes" id="UP000199202">
    <property type="component" value="Unassembled WGS sequence"/>
</dbReference>